<dbReference type="AlphaFoldDB" id="D5C4L7"/>
<dbReference type="KEGG" id="nhl:Nhal_2100"/>
<protein>
    <submittedName>
        <fullName evidence="1">Uncharacterized protein</fullName>
    </submittedName>
</protein>
<gene>
    <name evidence="1" type="ordered locus">Nhal_2100</name>
</gene>
<organism evidence="1 2">
    <name type="scientific">Nitrosococcus halophilus (strain Nc4)</name>
    <dbReference type="NCBI Taxonomy" id="472759"/>
    <lineage>
        <taxon>Bacteria</taxon>
        <taxon>Pseudomonadati</taxon>
        <taxon>Pseudomonadota</taxon>
        <taxon>Gammaproteobacteria</taxon>
        <taxon>Chromatiales</taxon>
        <taxon>Chromatiaceae</taxon>
        <taxon>Nitrosococcus</taxon>
    </lineage>
</organism>
<reference evidence="2" key="1">
    <citation type="submission" date="2010-04" db="EMBL/GenBank/DDBJ databases">
        <title>Complete genome sequence of Nitrosococcus halophilus Nc4, a salt-adapted, aerobic obligate ammonia-oxidizing sulfur purple bacterium.</title>
        <authorList>
            <consortium name="US DOE Joint Genome Institute"/>
            <person name="Campbell M.A."/>
            <person name="Malfatti S.A."/>
            <person name="Chain P.S.G."/>
            <person name="Heidelberg J.F."/>
            <person name="Ward B.B."/>
            <person name="Klotz M.G."/>
        </authorList>
    </citation>
    <scope>NUCLEOTIDE SEQUENCE [LARGE SCALE GENOMIC DNA]</scope>
    <source>
        <strain evidence="2">Nc4</strain>
    </source>
</reference>
<evidence type="ECO:0000313" key="1">
    <source>
        <dbReference type="EMBL" id="ADE15201.1"/>
    </source>
</evidence>
<proteinExistence type="predicted"/>
<dbReference type="Proteomes" id="UP000001844">
    <property type="component" value="Chromosome"/>
</dbReference>
<accession>D5C4L7</accession>
<keyword evidence="2" id="KW-1185">Reference proteome</keyword>
<dbReference type="HOGENOM" id="CLU_3382892_0_0_6"/>
<evidence type="ECO:0000313" key="2">
    <source>
        <dbReference type="Proteomes" id="UP000001844"/>
    </source>
</evidence>
<dbReference type="EMBL" id="CP001798">
    <property type="protein sequence ID" value="ADE15201.1"/>
    <property type="molecule type" value="Genomic_DNA"/>
</dbReference>
<sequence length="33" mass="3689">MDKKGYRLAPRALMGIIIVGRDLGISEMPIPYI</sequence>
<name>D5C4L7_NITHN</name>